<dbReference type="Gene3D" id="1.25.40.10">
    <property type="entry name" value="Tetratricopeptide repeat domain"/>
    <property type="match status" value="1"/>
</dbReference>
<evidence type="ECO:0000313" key="1">
    <source>
        <dbReference type="EMBL" id="CDX28615.1"/>
    </source>
</evidence>
<dbReference type="InterPro" id="IPR011990">
    <property type="entry name" value="TPR-like_helical_dom_sf"/>
</dbReference>
<keyword evidence="2" id="KW-1185">Reference proteome</keyword>
<organism evidence="1 2">
    <name type="scientific">Mesorhizobium plurifarium</name>
    <dbReference type="NCBI Taxonomy" id="69974"/>
    <lineage>
        <taxon>Bacteria</taxon>
        <taxon>Pseudomonadati</taxon>
        <taxon>Pseudomonadota</taxon>
        <taxon>Alphaproteobacteria</taxon>
        <taxon>Hyphomicrobiales</taxon>
        <taxon>Phyllobacteriaceae</taxon>
        <taxon>Mesorhizobium</taxon>
    </lineage>
</organism>
<dbReference type="STRING" id="69974.MPLDJ20_60231"/>
<dbReference type="Proteomes" id="UP000045285">
    <property type="component" value="Unassembled WGS sequence"/>
</dbReference>
<evidence type="ECO:0000313" key="2">
    <source>
        <dbReference type="Proteomes" id="UP000045285"/>
    </source>
</evidence>
<dbReference type="Pfam" id="PF13374">
    <property type="entry name" value="TPR_10"/>
    <property type="match status" value="1"/>
</dbReference>
<dbReference type="AlphaFoldDB" id="A0A090GCD5"/>
<accession>A0A090GCD5</accession>
<proteinExistence type="predicted"/>
<dbReference type="EMBL" id="CCMZ01000075">
    <property type="protein sequence ID" value="CDX28615.1"/>
    <property type="molecule type" value="Genomic_DNA"/>
</dbReference>
<gene>
    <name evidence="1" type="ORF">MPL3356_80390</name>
</gene>
<protein>
    <submittedName>
        <fullName evidence="1">Uncharacterized protein</fullName>
    </submittedName>
</protein>
<sequence length="250" mass="26969">MADSVSDLAGRARKLGLAGDFVSGHALIDQAGRLAGDDPEARAICALERGRLHNSAGERERARPLFGEAWRLARQAGAHALAVDAAHMLAIVGTLDGAVEWTATALAYIGEHPEAGPWRAPLLNNLGWSDFDAGRFADALARFEQAVDLRRLAGEKREQRIARYAVIRTLRALGRLEEARRLAEETVAAAVAEGAQAPYVLEELAECRALLGDLDGARDSARQSLAVLEQDQAFVGGEPVRLARLRRLAR</sequence>
<dbReference type="SUPFAM" id="SSF48452">
    <property type="entry name" value="TPR-like"/>
    <property type="match status" value="1"/>
</dbReference>
<name>A0A090GCD5_MESPL</name>
<reference evidence="2" key="1">
    <citation type="submission" date="2014-08" db="EMBL/GenBank/DDBJ databases">
        <authorList>
            <person name="Moulin L."/>
        </authorList>
    </citation>
    <scope>NUCLEOTIDE SEQUENCE [LARGE SCALE GENOMIC DNA]</scope>
</reference>